<gene>
    <name evidence="1" type="ORF">GGQ67_003436</name>
</gene>
<evidence type="ECO:0008006" key="3">
    <source>
        <dbReference type="Google" id="ProtNLM"/>
    </source>
</evidence>
<dbReference type="EMBL" id="JACIDW010000012">
    <property type="protein sequence ID" value="MBB3965757.1"/>
    <property type="molecule type" value="Genomic_DNA"/>
</dbReference>
<protein>
    <recommendedName>
        <fullName evidence="3">CHAT domain-containing protein</fullName>
    </recommendedName>
</protein>
<organism evidence="1 2">
    <name type="scientific">Rhizobium metallidurans</name>
    <dbReference type="NCBI Taxonomy" id="1265931"/>
    <lineage>
        <taxon>Bacteria</taxon>
        <taxon>Pseudomonadati</taxon>
        <taxon>Pseudomonadota</taxon>
        <taxon>Alphaproteobacteria</taxon>
        <taxon>Hyphomicrobiales</taxon>
        <taxon>Rhizobiaceae</taxon>
        <taxon>Rhizobium/Agrobacterium group</taxon>
        <taxon>Rhizobium</taxon>
    </lineage>
</organism>
<dbReference type="Proteomes" id="UP000582090">
    <property type="component" value="Unassembled WGS sequence"/>
</dbReference>
<comment type="caution">
    <text evidence="1">The sequence shown here is derived from an EMBL/GenBank/DDBJ whole genome shotgun (WGS) entry which is preliminary data.</text>
</comment>
<keyword evidence="2" id="KW-1185">Reference proteome</keyword>
<reference evidence="1 2" key="1">
    <citation type="submission" date="2020-08" db="EMBL/GenBank/DDBJ databases">
        <title>Genomic Encyclopedia of Type Strains, Phase IV (KMG-IV): sequencing the most valuable type-strain genomes for metagenomic binning, comparative biology and taxonomic classification.</title>
        <authorList>
            <person name="Goeker M."/>
        </authorList>
    </citation>
    <scope>NUCLEOTIDE SEQUENCE [LARGE SCALE GENOMIC DNA]</scope>
    <source>
        <strain evidence="1 2">DSM 26575</strain>
    </source>
</reference>
<accession>A0A7W6GC51</accession>
<evidence type="ECO:0000313" key="1">
    <source>
        <dbReference type="EMBL" id="MBB3965757.1"/>
    </source>
</evidence>
<sequence length="182" mass="19410">MRENLADVLTSHDIAIDPSPEPSISLTQAEAGIIAGHGGLATANRYSRSFTNDDHRGTSVSKIADLTRRSRLVILFVCSGGRVDPDPESGAGIGLARRLLARGTQAVIAPPWPVPVFIARPWLRAFLPPFRSGCSLIDCCYLANQVVGEATSYDPSRYLAMTLYGNPFISTGPGSATLGGRR</sequence>
<evidence type="ECO:0000313" key="2">
    <source>
        <dbReference type="Proteomes" id="UP000582090"/>
    </source>
</evidence>
<proteinExistence type="predicted"/>
<dbReference type="AlphaFoldDB" id="A0A7W6GC51"/>
<dbReference type="RefSeq" id="WP_183901303.1">
    <property type="nucleotide sequence ID" value="NZ_JACIDW010000012.1"/>
</dbReference>
<name>A0A7W6GC51_9HYPH</name>